<keyword evidence="3 5" id="KW-0949">S-adenosyl-L-methionine</keyword>
<name>A0A1X6YDC7_9RHOB</name>
<evidence type="ECO:0000256" key="5">
    <source>
        <dbReference type="HAMAP-Rule" id="MF_02126"/>
    </source>
</evidence>
<accession>A0A1X6YDC7</accession>
<proteinExistence type="inferred from homology"/>
<feature type="domain" description="Methyltransferase small" evidence="6">
    <location>
        <begin position="97"/>
        <end position="207"/>
    </location>
</feature>
<feature type="binding site" evidence="5">
    <location>
        <begin position="182"/>
        <end position="185"/>
    </location>
    <ligand>
        <name>substrate</name>
    </ligand>
</feature>
<comment type="function">
    <text evidence="5">Methylates the class 1 translation termination release factors RF1/PrfA and RF2/PrfB on the glutamine residue of the universally conserved GGQ motif.</text>
</comment>
<evidence type="ECO:0000256" key="1">
    <source>
        <dbReference type="ARBA" id="ARBA00022603"/>
    </source>
</evidence>
<dbReference type="Pfam" id="PF17827">
    <property type="entry name" value="PrmC_N"/>
    <property type="match status" value="1"/>
</dbReference>
<dbReference type="GO" id="GO:0032259">
    <property type="term" value="P:methylation"/>
    <property type="evidence" value="ECO:0007669"/>
    <property type="project" value="UniProtKB-KW"/>
</dbReference>
<dbReference type="EMBL" id="FWFX01000001">
    <property type="protein sequence ID" value="SLN16158.1"/>
    <property type="molecule type" value="Genomic_DNA"/>
</dbReference>
<organism evidence="8 9">
    <name type="scientific">Roseovarius albus</name>
    <dbReference type="NCBI Taxonomy" id="1247867"/>
    <lineage>
        <taxon>Bacteria</taxon>
        <taxon>Pseudomonadati</taxon>
        <taxon>Pseudomonadota</taxon>
        <taxon>Alphaproteobacteria</taxon>
        <taxon>Rhodobacterales</taxon>
        <taxon>Roseobacteraceae</taxon>
        <taxon>Roseovarius</taxon>
    </lineage>
</organism>
<dbReference type="HAMAP" id="MF_02126">
    <property type="entry name" value="RF_methyltr_PrmC"/>
    <property type="match status" value="1"/>
</dbReference>
<keyword evidence="9" id="KW-1185">Reference proteome</keyword>
<dbReference type="InterPro" id="IPR004556">
    <property type="entry name" value="HemK-like"/>
</dbReference>
<dbReference type="GO" id="GO:0102559">
    <property type="term" value="F:peptide chain release factor N(5)-glutamine methyltransferase activity"/>
    <property type="evidence" value="ECO:0007669"/>
    <property type="project" value="UniProtKB-EC"/>
</dbReference>
<evidence type="ECO:0000256" key="4">
    <source>
        <dbReference type="ARBA" id="ARBA00048391"/>
    </source>
</evidence>
<evidence type="ECO:0000313" key="8">
    <source>
        <dbReference type="EMBL" id="SLN16158.1"/>
    </source>
</evidence>
<keyword evidence="2 5" id="KW-0808">Transferase</keyword>
<gene>
    <name evidence="5 8" type="primary">prmC</name>
    <name evidence="8" type="ORF">ROA7450_00409</name>
</gene>
<dbReference type="Proteomes" id="UP000193061">
    <property type="component" value="Unassembled WGS sequence"/>
</dbReference>
<evidence type="ECO:0000256" key="3">
    <source>
        <dbReference type="ARBA" id="ARBA00022691"/>
    </source>
</evidence>
<dbReference type="InterPro" id="IPR007848">
    <property type="entry name" value="Small_mtfrase_dom"/>
</dbReference>
<protein>
    <recommendedName>
        <fullName evidence="5">Release factor glutamine methyltransferase</fullName>
        <shortName evidence="5">RF MTase</shortName>
        <ecNumber evidence="5">2.1.1.297</ecNumber>
    </recommendedName>
    <alternativeName>
        <fullName evidence="5">N5-glutamine methyltransferase PrmC</fullName>
    </alternativeName>
    <alternativeName>
        <fullName evidence="5">Protein-(glutamine-N5) MTase PrmC</fullName>
    </alternativeName>
    <alternativeName>
        <fullName evidence="5">Protein-glutamine N-methyltransferase PrmC</fullName>
    </alternativeName>
</protein>
<evidence type="ECO:0000256" key="2">
    <source>
        <dbReference type="ARBA" id="ARBA00022679"/>
    </source>
</evidence>
<dbReference type="CDD" id="cd02440">
    <property type="entry name" value="AdoMet_MTases"/>
    <property type="match status" value="1"/>
</dbReference>
<dbReference type="InterPro" id="IPR019874">
    <property type="entry name" value="RF_methyltr_PrmC"/>
</dbReference>
<feature type="binding site" evidence="5">
    <location>
        <position position="182"/>
    </location>
    <ligand>
        <name>S-adenosyl-L-methionine</name>
        <dbReference type="ChEBI" id="CHEBI:59789"/>
    </ligand>
</feature>
<dbReference type="EC" id="2.1.1.297" evidence="5"/>
<dbReference type="InterPro" id="IPR002052">
    <property type="entry name" value="DNA_methylase_N6_adenine_CS"/>
</dbReference>
<comment type="similarity">
    <text evidence="5">Belongs to the protein N5-glutamine methyltransferase family. PrmC subfamily.</text>
</comment>
<dbReference type="Gene3D" id="1.10.8.10">
    <property type="entry name" value="DNA helicase RuvA subunit, C-terminal domain"/>
    <property type="match status" value="1"/>
</dbReference>
<dbReference type="NCBIfam" id="TIGR03534">
    <property type="entry name" value="RF_mod_PrmC"/>
    <property type="match status" value="1"/>
</dbReference>
<dbReference type="InterPro" id="IPR050320">
    <property type="entry name" value="N5-glutamine_MTase"/>
</dbReference>
<dbReference type="SUPFAM" id="SSF53335">
    <property type="entry name" value="S-adenosyl-L-methionine-dependent methyltransferases"/>
    <property type="match status" value="1"/>
</dbReference>
<dbReference type="Pfam" id="PF05175">
    <property type="entry name" value="MTS"/>
    <property type="match status" value="1"/>
</dbReference>
<dbReference type="InterPro" id="IPR040758">
    <property type="entry name" value="PrmC_N"/>
</dbReference>
<evidence type="ECO:0000259" key="6">
    <source>
        <dbReference type="Pfam" id="PF05175"/>
    </source>
</evidence>
<sequence>MTVQNALLRGIATLREAGIDGANRDARRLMAAALDVAPGRLTLHLHGDLSTEAEARFMGYIDRRSKCVPVSHLVGGRAFYGRWFTVTGDVLDPRPETETLIETALEFPFASVLDLGTGSGAIALTLMAERPNAQAVATDMSREALTIARQNAESLGLSDRVKFKHSDWYAALHETYDLIVSNPPYIALDEMAELSPELSYEPRMALTDEGDGLVAYRAITEQAGRHLVSGGRLLVEIGWQQGAAVVELFIHAGFAEVNIVPDLDGRDRVVSGFWP</sequence>
<evidence type="ECO:0000313" key="9">
    <source>
        <dbReference type="Proteomes" id="UP000193061"/>
    </source>
</evidence>
<dbReference type="RefSeq" id="WP_085803980.1">
    <property type="nucleotide sequence ID" value="NZ_FWFX01000001.1"/>
</dbReference>
<dbReference type="OrthoDB" id="9800643at2"/>
<dbReference type="PANTHER" id="PTHR18895:SF74">
    <property type="entry name" value="MTRF1L RELEASE FACTOR GLUTAMINE METHYLTRANSFERASE"/>
    <property type="match status" value="1"/>
</dbReference>
<dbReference type="Gene3D" id="3.40.50.150">
    <property type="entry name" value="Vaccinia Virus protein VP39"/>
    <property type="match status" value="1"/>
</dbReference>
<feature type="binding site" evidence="5">
    <location>
        <position position="168"/>
    </location>
    <ligand>
        <name>S-adenosyl-L-methionine</name>
        <dbReference type="ChEBI" id="CHEBI:59789"/>
    </ligand>
</feature>
<dbReference type="NCBIfam" id="TIGR00536">
    <property type="entry name" value="hemK_fam"/>
    <property type="match status" value="1"/>
</dbReference>
<evidence type="ECO:0000259" key="7">
    <source>
        <dbReference type="Pfam" id="PF17827"/>
    </source>
</evidence>
<dbReference type="FunFam" id="3.40.50.150:FF:000053">
    <property type="entry name" value="Release factor glutamine methyltransferase"/>
    <property type="match status" value="1"/>
</dbReference>
<dbReference type="PROSITE" id="PS00092">
    <property type="entry name" value="N6_MTASE"/>
    <property type="match status" value="1"/>
</dbReference>
<dbReference type="AlphaFoldDB" id="A0A1X6YDC7"/>
<feature type="binding site" evidence="5">
    <location>
        <begin position="116"/>
        <end position="120"/>
    </location>
    <ligand>
        <name>S-adenosyl-L-methionine</name>
        <dbReference type="ChEBI" id="CHEBI:59789"/>
    </ligand>
</feature>
<reference evidence="8 9" key="1">
    <citation type="submission" date="2017-03" db="EMBL/GenBank/DDBJ databases">
        <authorList>
            <person name="Afonso C.L."/>
            <person name="Miller P.J."/>
            <person name="Scott M.A."/>
            <person name="Spackman E."/>
            <person name="Goraichik I."/>
            <person name="Dimitrov K.M."/>
            <person name="Suarez D.L."/>
            <person name="Swayne D.E."/>
        </authorList>
    </citation>
    <scope>NUCLEOTIDE SEQUENCE [LARGE SCALE GENOMIC DNA]</scope>
    <source>
        <strain evidence="8 9">CECT 7450</strain>
    </source>
</reference>
<comment type="catalytic activity">
    <reaction evidence="4 5">
        <text>L-glutaminyl-[peptide chain release factor] + S-adenosyl-L-methionine = N(5)-methyl-L-glutaminyl-[peptide chain release factor] + S-adenosyl-L-homocysteine + H(+)</text>
        <dbReference type="Rhea" id="RHEA:42896"/>
        <dbReference type="Rhea" id="RHEA-COMP:10271"/>
        <dbReference type="Rhea" id="RHEA-COMP:10272"/>
        <dbReference type="ChEBI" id="CHEBI:15378"/>
        <dbReference type="ChEBI" id="CHEBI:30011"/>
        <dbReference type="ChEBI" id="CHEBI:57856"/>
        <dbReference type="ChEBI" id="CHEBI:59789"/>
        <dbReference type="ChEBI" id="CHEBI:61891"/>
        <dbReference type="EC" id="2.1.1.297"/>
    </reaction>
</comment>
<dbReference type="GO" id="GO:0003676">
    <property type="term" value="F:nucleic acid binding"/>
    <property type="evidence" value="ECO:0007669"/>
    <property type="project" value="InterPro"/>
</dbReference>
<dbReference type="PANTHER" id="PTHR18895">
    <property type="entry name" value="HEMK METHYLTRANSFERASE"/>
    <property type="match status" value="1"/>
</dbReference>
<feature type="domain" description="Release factor glutamine methyltransferase N-terminal" evidence="7">
    <location>
        <begin position="6"/>
        <end position="75"/>
    </location>
</feature>
<feature type="binding site" evidence="5">
    <location>
        <position position="139"/>
    </location>
    <ligand>
        <name>S-adenosyl-L-methionine</name>
        <dbReference type="ChEBI" id="CHEBI:59789"/>
    </ligand>
</feature>
<dbReference type="InterPro" id="IPR029063">
    <property type="entry name" value="SAM-dependent_MTases_sf"/>
</dbReference>
<keyword evidence="1 5" id="KW-0489">Methyltransferase</keyword>